<dbReference type="SUPFAM" id="SSF56672">
    <property type="entry name" value="DNA/RNA polymerases"/>
    <property type="match status" value="1"/>
</dbReference>
<keyword evidence="3" id="KW-1185">Reference proteome</keyword>
<dbReference type="EMBL" id="JABTTQ020000004">
    <property type="protein sequence ID" value="KAK6159288.1"/>
    <property type="molecule type" value="Genomic_DNA"/>
</dbReference>
<reference evidence="2 3" key="1">
    <citation type="journal article" date="2021" name="Comput. Struct. Biotechnol. J.">
        <title>De novo genome assembly of the potent medicinal plant Rehmannia glutinosa using nanopore technology.</title>
        <authorList>
            <person name="Ma L."/>
            <person name="Dong C."/>
            <person name="Song C."/>
            <person name="Wang X."/>
            <person name="Zheng X."/>
            <person name="Niu Y."/>
            <person name="Chen S."/>
            <person name="Feng W."/>
        </authorList>
    </citation>
    <scope>NUCLEOTIDE SEQUENCE [LARGE SCALE GENOMIC DNA]</scope>
    <source>
        <strain evidence="2">DH-2019</strain>
    </source>
</reference>
<dbReference type="Proteomes" id="UP001318860">
    <property type="component" value="Unassembled WGS sequence"/>
</dbReference>
<name>A0ABR0XJF3_REHGL</name>
<gene>
    <name evidence="2" type="ORF">DH2020_006602</name>
</gene>
<dbReference type="CDD" id="cd09272">
    <property type="entry name" value="RNase_HI_RT_Ty1"/>
    <property type="match status" value="1"/>
</dbReference>
<comment type="caution">
    <text evidence="2">The sequence shown here is derived from an EMBL/GenBank/DDBJ whole genome shotgun (WGS) entry which is preliminary data.</text>
</comment>
<sequence>MVVHENLDMCLMDVVTAYLYGSLDSDIYMKIPDGYKMPKSDTPRELYSIKLQRSLYGLKQSDRMWYHRLNEYLSKEGYKNNTICPCVFIKRSDTGFAIIVVYVDDINLIGTPEELSNAAEYLKKKFEVIDLGKTKLYFVLSQLEDTGMVLNIFFDISVALQIWGYFISRNPLTLAISWRSTKQTLVDTSSNHSEIIALHDAGKECVWLRSVIAHIRNACQLKPATDTPTIIYEDNATCIAQVGGGYIKGDRTKHISPKFFHTHELQKNGEVDIQQGEQIYCAMYSFSLLSGFYPIGFFQLKGFNETSYA</sequence>
<evidence type="ECO:0000313" key="3">
    <source>
        <dbReference type="Proteomes" id="UP001318860"/>
    </source>
</evidence>
<organism evidence="2 3">
    <name type="scientific">Rehmannia glutinosa</name>
    <name type="common">Chinese foxglove</name>
    <dbReference type="NCBI Taxonomy" id="99300"/>
    <lineage>
        <taxon>Eukaryota</taxon>
        <taxon>Viridiplantae</taxon>
        <taxon>Streptophyta</taxon>
        <taxon>Embryophyta</taxon>
        <taxon>Tracheophyta</taxon>
        <taxon>Spermatophyta</taxon>
        <taxon>Magnoliopsida</taxon>
        <taxon>eudicotyledons</taxon>
        <taxon>Gunneridae</taxon>
        <taxon>Pentapetalae</taxon>
        <taxon>asterids</taxon>
        <taxon>lamiids</taxon>
        <taxon>Lamiales</taxon>
        <taxon>Orobanchaceae</taxon>
        <taxon>Rehmannieae</taxon>
        <taxon>Rehmannia</taxon>
    </lineage>
</organism>
<proteinExistence type="predicted"/>
<dbReference type="InterPro" id="IPR013103">
    <property type="entry name" value="RVT_2"/>
</dbReference>
<evidence type="ECO:0000313" key="2">
    <source>
        <dbReference type="EMBL" id="KAK6159288.1"/>
    </source>
</evidence>
<dbReference type="InterPro" id="IPR043502">
    <property type="entry name" value="DNA/RNA_pol_sf"/>
</dbReference>
<evidence type="ECO:0000259" key="1">
    <source>
        <dbReference type="Pfam" id="PF07727"/>
    </source>
</evidence>
<feature type="domain" description="Reverse transcriptase Ty1/copia-type" evidence="1">
    <location>
        <begin position="3"/>
        <end position="148"/>
    </location>
</feature>
<dbReference type="Pfam" id="PF07727">
    <property type="entry name" value="RVT_2"/>
    <property type="match status" value="1"/>
</dbReference>
<protein>
    <recommendedName>
        <fullName evidence="1">Reverse transcriptase Ty1/copia-type domain-containing protein</fullName>
    </recommendedName>
</protein>
<accession>A0ABR0XJF3</accession>